<dbReference type="Proteomes" id="UP000319138">
    <property type="component" value="Unassembled WGS sequence"/>
</dbReference>
<dbReference type="AlphaFoldDB" id="A0A556RGJ7"/>
<comment type="caution">
    <text evidence="1">The sequence shown here is derived from an EMBL/GenBank/DDBJ whole genome shotgun (WGS) entry which is preliminary data.</text>
</comment>
<organism evidence="1 2">
    <name type="scientific">Gilliamella apicola</name>
    <dbReference type="NCBI Taxonomy" id="1196095"/>
    <lineage>
        <taxon>Bacteria</taxon>
        <taxon>Pseudomonadati</taxon>
        <taxon>Pseudomonadota</taxon>
        <taxon>Gammaproteobacteria</taxon>
        <taxon>Orbales</taxon>
        <taxon>Orbaceae</taxon>
        <taxon>Gilliamella</taxon>
    </lineage>
</organism>
<dbReference type="RefSeq" id="WP_086360168.1">
    <property type="nucleotide sequence ID" value="NZ_VMHL01000006.1"/>
</dbReference>
<reference evidence="1 2" key="1">
    <citation type="submission" date="2019-07" db="EMBL/GenBank/DDBJ databases">
        <title>Gilliamella genomes.</title>
        <authorList>
            <person name="Zheng H."/>
        </authorList>
    </citation>
    <scope>NUCLEOTIDE SEQUENCE [LARGE SCALE GENOMIC DNA]</scope>
    <source>
        <strain evidence="1 2">W8131</strain>
    </source>
</reference>
<protein>
    <submittedName>
        <fullName evidence="1">Uncharacterized protein</fullName>
    </submittedName>
</protein>
<evidence type="ECO:0000313" key="1">
    <source>
        <dbReference type="EMBL" id="TSJ88018.1"/>
    </source>
</evidence>
<dbReference type="EMBL" id="VMHL01000006">
    <property type="protein sequence ID" value="TSJ88018.1"/>
    <property type="molecule type" value="Genomic_DNA"/>
</dbReference>
<gene>
    <name evidence="1" type="ORF">FPQ14_11810</name>
</gene>
<name>A0A556RGJ7_9GAMM</name>
<evidence type="ECO:0000313" key="2">
    <source>
        <dbReference type="Proteomes" id="UP000319138"/>
    </source>
</evidence>
<accession>A0A556RGJ7</accession>
<sequence length="100" mass="12032">MADLYIKKLITAIENGKVRGFDEIKDINGENYLFEYAIKKENEKYNTYLFHIPENKMEIYEDYATEEFSEFSNIEDAFYYFKLQGVDIRKFAPIKRTLPF</sequence>
<proteinExistence type="predicted"/>